<protein>
    <recommendedName>
        <fullName evidence="4">TMhelix containing protein</fullName>
    </recommendedName>
</protein>
<evidence type="ECO:0000313" key="2">
    <source>
        <dbReference type="EMBL" id="QFR59854.1"/>
    </source>
</evidence>
<keyword evidence="3" id="KW-1185">Reference proteome</keyword>
<keyword evidence="1" id="KW-0812">Transmembrane</keyword>
<reference evidence="2 3" key="1">
    <citation type="submission" date="2019-10" db="EMBL/GenBank/DDBJ databases">
        <authorList>
            <person name="Lin L.C."/>
        </authorList>
    </citation>
    <scope>NUCLEOTIDE SEQUENCE [LARGE SCALE GENOMIC DNA]</scope>
</reference>
<name>A0A5P8PRC2_9CAUD</name>
<dbReference type="EMBL" id="MN584918">
    <property type="protein sequence ID" value="QFR59854.1"/>
    <property type="molecule type" value="Genomic_DNA"/>
</dbReference>
<gene>
    <name evidence="2" type="ORF">VOWphi5012_070</name>
</gene>
<accession>A0A5P8PRC2</accession>
<sequence>MFQLIASFFTGILSSNKAADTALDYLRKAGDLDDMNGKERAQWLLDYVQATKHQSPVRRFLAIVVTMLWAFLILSWAGLCFVGNIFDVEGAVNTAGLYFTMLKEVSPYFAGVMAFYFTSQIINSAKSK</sequence>
<dbReference type="Proteomes" id="UP000325783">
    <property type="component" value="Segment"/>
</dbReference>
<organism evidence="2 3">
    <name type="scientific">Vibrio phage phi50-12</name>
    <dbReference type="NCBI Taxonomy" id="2654972"/>
    <lineage>
        <taxon>Viruses</taxon>
        <taxon>Duplodnaviria</taxon>
        <taxon>Heunggongvirae</taxon>
        <taxon>Uroviricota</taxon>
        <taxon>Caudoviricetes</taxon>
        <taxon>Schitoviridae</taxon>
        <taxon>Penintadodekavirus</taxon>
        <taxon>Penintadodekavirus 5012</taxon>
    </lineage>
</organism>
<evidence type="ECO:0000256" key="1">
    <source>
        <dbReference type="SAM" id="Phobius"/>
    </source>
</evidence>
<feature type="transmembrane region" description="Helical" evidence="1">
    <location>
        <begin position="106"/>
        <end position="125"/>
    </location>
</feature>
<feature type="transmembrane region" description="Helical" evidence="1">
    <location>
        <begin position="60"/>
        <end position="86"/>
    </location>
</feature>
<keyword evidence="1" id="KW-1133">Transmembrane helix</keyword>
<proteinExistence type="predicted"/>
<evidence type="ECO:0000313" key="3">
    <source>
        <dbReference type="Proteomes" id="UP000325783"/>
    </source>
</evidence>
<keyword evidence="1" id="KW-0472">Membrane</keyword>
<evidence type="ECO:0008006" key="4">
    <source>
        <dbReference type="Google" id="ProtNLM"/>
    </source>
</evidence>